<evidence type="ECO:0000313" key="1">
    <source>
        <dbReference type="EMBL" id="WGF91525.1"/>
    </source>
</evidence>
<name>A0ABY8KTP3_9FLAO</name>
<protein>
    <submittedName>
        <fullName evidence="1">Uncharacterized protein</fullName>
    </submittedName>
</protein>
<proteinExistence type="predicted"/>
<accession>A0ABY8KTP3</accession>
<dbReference type="EMBL" id="CP122379">
    <property type="protein sequence ID" value="WGF91525.1"/>
    <property type="molecule type" value="Genomic_DNA"/>
</dbReference>
<reference evidence="1 2" key="1">
    <citation type="submission" date="2023-04" db="EMBL/GenBank/DDBJ databases">
        <title>Taxonomic identification of the Arctic strain Aequorivita sp. nov. and transcriptomic analysis in response to temperature stress.</title>
        <authorList>
            <person name="Liu W."/>
            <person name="Cong B."/>
            <person name="Lin J."/>
        </authorList>
    </citation>
    <scope>NUCLEOTIDE SEQUENCE [LARGE SCALE GENOMIC DNA]</scope>
    <source>
        <strain evidence="1 2">Ant34-E75</strain>
    </source>
</reference>
<keyword evidence="2" id="KW-1185">Reference proteome</keyword>
<evidence type="ECO:0000313" key="2">
    <source>
        <dbReference type="Proteomes" id="UP001238523"/>
    </source>
</evidence>
<dbReference type="Proteomes" id="UP001238523">
    <property type="component" value="Chromosome"/>
</dbReference>
<gene>
    <name evidence="1" type="ORF">QCQ61_09925</name>
</gene>
<organism evidence="1 2">
    <name type="scientific">Aequorivita marisscotiae</name>
    <dbReference type="NCBI Taxonomy" id="3040348"/>
    <lineage>
        <taxon>Bacteria</taxon>
        <taxon>Pseudomonadati</taxon>
        <taxon>Bacteroidota</taxon>
        <taxon>Flavobacteriia</taxon>
        <taxon>Flavobacteriales</taxon>
        <taxon>Flavobacteriaceae</taxon>
        <taxon>Aequorivita</taxon>
    </lineage>
</organism>
<sequence length="293" mass="33589">MGSPHKKQKLQDWLTQQWVILFGRKIDKTEEDWLLGPFGGTQGIGLKFINQLAEKEQLIIDTSQKDKGLIESIEHLNLPASQLKLLSKNVIDFYENTSNYEFDLKVKWNPLFKNFGRLLRLLFSNRIEQLNVPIENIPNSRGLTSEIIQLRDAQTKKLKRTLWLRTFKASGKIVYSGVYETCTLPSGKSCIKAIFPLPNGNATVILAPMVGKKGELILSSAGKQFGDSGFYFLLNDSNGKLWAKYIKSFKDRLVAKTEDEQILVKQTLTLWGLKVLIFEYNIRKRRDLDDFSQ</sequence>
<dbReference type="RefSeq" id="WP_279447491.1">
    <property type="nucleotide sequence ID" value="NZ_CP122379.1"/>
</dbReference>